<feature type="compositionally biased region" description="Polar residues" evidence="6">
    <location>
        <begin position="25"/>
        <end position="40"/>
    </location>
</feature>
<feature type="compositionally biased region" description="Low complexity" evidence="6">
    <location>
        <begin position="415"/>
        <end position="460"/>
    </location>
</feature>
<dbReference type="GO" id="GO:0000981">
    <property type="term" value="F:DNA-binding transcription factor activity, RNA polymerase II-specific"/>
    <property type="evidence" value="ECO:0007669"/>
    <property type="project" value="EnsemblFungi"/>
</dbReference>
<keyword evidence="3 5" id="KW-0863">Zinc-finger</keyword>
<evidence type="ECO:0000313" key="8">
    <source>
        <dbReference type="EMBL" id="SCU98489.1"/>
    </source>
</evidence>
<sequence>MDVSSAATTAAQPVNATGPTPGILINNNQSSVSSQHGGMTANASNMAKLRRESIAHSQGMGGVSWGSLTIGSWLRDEVMIHTHMSQAHSNNGGLIQNNNGQNVPATVNLAAGNSFSPPGASSAYLPNLEKQYCKDYSCCGLLLPGLHDLLRHYEEAHISTSPGTINTHASTMANIPVSTGAGASGGIPGMSNAAGSGFTGPSVGHAANNNALKKQRMAAIYQQQLQHDQQQRQHHNQPGLQQRQQQQSQQHLQQNHQSSQHRSLNAQQELQHQANPHLQHPLTDHQQHQNAQFQQSPKLSQPHNDNGHLQQQMQNQMFHQAMQQQLHGVPHNAGANTTSSVQQLHLNGNLVDAVSTNEVFLQTGAGQSGKRGQMVNQAVSNGSFNNHNKMQPGFNNYSLNMQPLGKQGMDSSTMQQFQQGQHQQGGLQQQQHFQQQRKNAQIQQQQHHHQQQIQQQQHQQRLMGNASNSALNRNQFTSQVGTAGAGIDLDFMDADMIDDLHDGNAIVGGAPVMTPEMAKAWKQMEAGQTTKMSSHRPKVGNGHDSDSSLSEDDEEDEVVATTVPATAVNKRKQQPGFIDDPARRLYVMDHEEHKPFKCPVIGCDKTYKNQNGLKYHKLHGHQNQKLHENPDGTFSIIDPESNEPYPDGMGFEKDKPYRCEVCGKRYKNLNGLKYHRGHSTH</sequence>
<dbReference type="GO" id="GO:0005737">
    <property type="term" value="C:cytoplasm"/>
    <property type="evidence" value="ECO:0007669"/>
    <property type="project" value="EnsemblFungi"/>
</dbReference>
<evidence type="ECO:0000256" key="4">
    <source>
        <dbReference type="ARBA" id="ARBA00022833"/>
    </source>
</evidence>
<dbReference type="GO" id="GO:0008361">
    <property type="term" value="P:regulation of cell size"/>
    <property type="evidence" value="ECO:0007669"/>
    <property type="project" value="EnsemblFungi"/>
</dbReference>
<proteinExistence type="predicted"/>
<evidence type="ECO:0000256" key="6">
    <source>
        <dbReference type="SAM" id="MobiDB-lite"/>
    </source>
</evidence>
<organism evidence="8 9">
    <name type="scientific">Lachancea dasiensis</name>
    <dbReference type="NCBI Taxonomy" id="1072105"/>
    <lineage>
        <taxon>Eukaryota</taxon>
        <taxon>Fungi</taxon>
        <taxon>Dikarya</taxon>
        <taxon>Ascomycota</taxon>
        <taxon>Saccharomycotina</taxon>
        <taxon>Saccharomycetes</taxon>
        <taxon>Saccharomycetales</taxon>
        <taxon>Saccharomycetaceae</taxon>
        <taxon>Lachancea</taxon>
    </lineage>
</organism>
<feature type="region of interest" description="Disordered" evidence="6">
    <location>
        <begin position="221"/>
        <end position="308"/>
    </location>
</feature>
<dbReference type="PANTHER" id="PTHR23057:SF0">
    <property type="entry name" value="JUXTAPOSED WITH ANOTHER ZINC FINGER PROTEIN 1"/>
    <property type="match status" value="1"/>
</dbReference>
<dbReference type="PROSITE" id="PS50157">
    <property type="entry name" value="ZINC_FINGER_C2H2_2"/>
    <property type="match status" value="2"/>
</dbReference>
<feature type="compositionally biased region" description="Low complexity" evidence="6">
    <location>
        <begin position="236"/>
        <end position="265"/>
    </location>
</feature>
<dbReference type="PROSITE" id="PS00028">
    <property type="entry name" value="ZINC_FINGER_C2H2_1"/>
    <property type="match status" value="2"/>
</dbReference>
<dbReference type="STRING" id="1266660.A0A1G4K4B9"/>
<feature type="compositionally biased region" description="Polar residues" evidence="6">
    <location>
        <begin position="266"/>
        <end position="276"/>
    </location>
</feature>
<dbReference type="Gene3D" id="3.30.160.60">
    <property type="entry name" value="Classic Zinc Finger"/>
    <property type="match status" value="1"/>
</dbReference>
<keyword evidence="1" id="KW-0479">Metal-binding</keyword>
<feature type="compositionally biased region" description="Low complexity" evidence="6">
    <location>
        <begin position="559"/>
        <end position="568"/>
    </location>
</feature>
<feature type="compositionally biased region" description="Acidic residues" evidence="6">
    <location>
        <begin position="549"/>
        <end position="558"/>
    </location>
</feature>
<evidence type="ECO:0000259" key="7">
    <source>
        <dbReference type="PROSITE" id="PS50157"/>
    </source>
</evidence>
<feature type="region of interest" description="Disordered" evidence="6">
    <location>
        <begin position="399"/>
        <end position="462"/>
    </location>
</feature>
<evidence type="ECO:0000313" key="9">
    <source>
        <dbReference type="Proteomes" id="UP000190274"/>
    </source>
</evidence>
<accession>A0A1G4K4B9</accession>
<feature type="domain" description="C2H2-type" evidence="7">
    <location>
        <begin position="596"/>
        <end position="626"/>
    </location>
</feature>
<dbReference type="InterPro" id="IPR036236">
    <property type="entry name" value="Znf_C2H2_sf"/>
</dbReference>
<feature type="region of interest" description="Disordered" evidence="6">
    <location>
        <begin position="1"/>
        <end position="40"/>
    </location>
</feature>
<evidence type="ECO:0000256" key="3">
    <source>
        <dbReference type="ARBA" id="ARBA00022771"/>
    </source>
</evidence>
<feature type="compositionally biased region" description="Polar residues" evidence="6">
    <location>
        <begin position="1"/>
        <end position="18"/>
    </location>
</feature>
<feature type="domain" description="C2H2-type" evidence="7">
    <location>
        <begin position="657"/>
        <end position="681"/>
    </location>
</feature>
<evidence type="ECO:0000256" key="5">
    <source>
        <dbReference type="PROSITE-ProRule" id="PRU00042"/>
    </source>
</evidence>
<dbReference type="PANTHER" id="PTHR23057">
    <property type="entry name" value="JUXTAPOSED WITH ANOTHER ZINC FINGER PROTEIN 1"/>
    <property type="match status" value="1"/>
</dbReference>
<reference evidence="8 9" key="1">
    <citation type="submission" date="2016-03" db="EMBL/GenBank/DDBJ databases">
        <authorList>
            <person name="Devillers H."/>
        </authorList>
    </citation>
    <scope>NUCLEOTIDE SEQUENCE [LARGE SCALE GENOMIC DNA]</scope>
    <source>
        <strain evidence="8">CBS 10888</strain>
    </source>
</reference>
<dbReference type="AlphaFoldDB" id="A0A1G4K4B9"/>
<keyword evidence="2" id="KW-0677">Repeat</keyword>
<dbReference type="InterPro" id="IPR051580">
    <property type="entry name" value="ZnF-Chromatin_assoc"/>
</dbReference>
<keyword evidence="4" id="KW-0862">Zinc</keyword>
<dbReference type="GO" id="GO:0005634">
    <property type="term" value="C:nucleus"/>
    <property type="evidence" value="ECO:0007669"/>
    <property type="project" value="EnsemblFungi"/>
</dbReference>
<evidence type="ECO:0000256" key="1">
    <source>
        <dbReference type="ARBA" id="ARBA00022723"/>
    </source>
</evidence>
<protein>
    <submittedName>
        <fullName evidence="8">LADA_0H13344g1_1</fullName>
    </submittedName>
</protein>
<dbReference type="GO" id="GO:0008270">
    <property type="term" value="F:zinc ion binding"/>
    <property type="evidence" value="ECO:0007669"/>
    <property type="project" value="UniProtKB-KW"/>
</dbReference>
<feature type="compositionally biased region" description="Polar residues" evidence="6">
    <location>
        <begin position="296"/>
        <end position="308"/>
    </location>
</feature>
<dbReference type="SUPFAM" id="SSF57667">
    <property type="entry name" value="beta-beta-alpha zinc fingers"/>
    <property type="match status" value="1"/>
</dbReference>
<name>A0A1G4K4B9_9SACH</name>
<dbReference type="SMART" id="SM00355">
    <property type="entry name" value="ZnF_C2H2"/>
    <property type="match status" value="2"/>
</dbReference>
<dbReference type="EMBL" id="LT598461">
    <property type="protein sequence ID" value="SCU98489.1"/>
    <property type="molecule type" value="Genomic_DNA"/>
</dbReference>
<dbReference type="OrthoDB" id="3269380at2759"/>
<gene>
    <name evidence="8" type="ORF">LADA_0H13344G</name>
</gene>
<dbReference type="GO" id="GO:0060963">
    <property type="term" value="P:positive regulation of ribosomal protein gene transcription by RNA polymerase II"/>
    <property type="evidence" value="ECO:0007669"/>
    <property type="project" value="EnsemblFungi"/>
</dbReference>
<feature type="region of interest" description="Disordered" evidence="6">
    <location>
        <begin position="523"/>
        <end position="576"/>
    </location>
</feature>
<dbReference type="FunFam" id="3.30.160.60:FF:001987">
    <property type="entry name" value="Transcription factor SFP1"/>
    <property type="match status" value="1"/>
</dbReference>
<dbReference type="Proteomes" id="UP000190274">
    <property type="component" value="Chromosome H"/>
</dbReference>
<evidence type="ECO:0000256" key="2">
    <source>
        <dbReference type="ARBA" id="ARBA00022737"/>
    </source>
</evidence>
<dbReference type="InterPro" id="IPR013087">
    <property type="entry name" value="Znf_C2H2_type"/>
</dbReference>
<keyword evidence="9" id="KW-1185">Reference proteome</keyword>